<accession>A0A9X3WDP8</accession>
<reference evidence="1" key="1">
    <citation type="submission" date="2022-06" db="EMBL/GenBank/DDBJ databases">
        <title>Aquibacillus sp. a new bacterium isolated from soil saline samples.</title>
        <authorList>
            <person name="Galisteo C."/>
            <person name="De La Haba R."/>
            <person name="Sanchez-Porro C."/>
            <person name="Ventosa A."/>
        </authorList>
    </citation>
    <scope>NUCLEOTIDE SEQUENCE</scope>
    <source>
        <strain evidence="1">3ASR75-54</strain>
    </source>
</reference>
<dbReference type="Proteomes" id="UP001145069">
    <property type="component" value="Unassembled WGS sequence"/>
</dbReference>
<gene>
    <name evidence="1" type="ORF">NC799_13770</name>
</gene>
<comment type="caution">
    <text evidence="1">The sequence shown here is derived from an EMBL/GenBank/DDBJ whole genome shotgun (WGS) entry which is preliminary data.</text>
</comment>
<organism evidence="1 2">
    <name type="scientific">Aquibacillus salsiterrae</name>
    <dbReference type="NCBI Taxonomy" id="2950439"/>
    <lineage>
        <taxon>Bacteria</taxon>
        <taxon>Bacillati</taxon>
        <taxon>Bacillota</taxon>
        <taxon>Bacilli</taxon>
        <taxon>Bacillales</taxon>
        <taxon>Bacillaceae</taxon>
        <taxon>Aquibacillus</taxon>
    </lineage>
</organism>
<proteinExistence type="predicted"/>
<evidence type="ECO:0000313" key="1">
    <source>
        <dbReference type="EMBL" id="MDC3417962.1"/>
    </source>
</evidence>
<evidence type="ECO:0000313" key="2">
    <source>
        <dbReference type="Proteomes" id="UP001145069"/>
    </source>
</evidence>
<keyword evidence="2" id="KW-1185">Reference proteome</keyword>
<dbReference type="EMBL" id="JAMQKC010000017">
    <property type="protein sequence ID" value="MDC3417962.1"/>
    <property type="molecule type" value="Genomic_DNA"/>
</dbReference>
<dbReference type="AlphaFoldDB" id="A0A9X3WDP8"/>
<dbReference type="RefSeq" id="WP_272447026.1">
    <property type="nucleotide sequence ID" value="NZ_JAMQKC010000017.1"/>
</dbReference>
<protein>
    <submittedName>
        <fullName evidence="1">Stage VI sporulation protein F</fullName>
    </submittedName>
</protein>
<sequence>MDHHHPFIKNIEKKTGIDMRRMLKLGDTVKKSNLHDEKHLRKVVKQIGGIAGKRPSRQTEDKIVSLMMRRRMRNRRYM</sequence>
<dbReference type="InterPro" id="IPR025942">
    <property type="entry name" value="SpoVIF"/>
</dbReference>
<dbReference type="Pfam" id="PF14069">
    <property type="entry name" value="SpoVIF"/>
    <property type="match status" value="1"/>
</dbReference>
<name>A0A9X3WDP8_9BACI</name>